<name>A0AAD6TM26_9AGAR</name>
<dbReference type="AlphaFoldDB" id="A0AAD6TM26"/>
<reference evidence="1" key="1">
    <citation type="submission" date="2023-03" db="EMBL/GenBank/DDBJ databases">
        <title>Massive genome expansion in bonnet fungi (Mycena s.s.) driven by repeated elements and novel gene families across ecological guilds.</title>
        <authorList>
            <consortium name="Lawrence Berkeley National Laboratory"/>
            <person name="Harder C.B."/>
            <person name="Miyauchi S."/>
            <person name="Viragh M."/>
            <person name="Kuo A."/>
            <person name="Thoen E."/>
            <person name="Andreopoulos B."/>
            <person name="Lu D."/>
            <person name="Skrede I."/>
            <person name="Drula E."/>
            <person name="Henrissat B."/>
            <person name="Morin E."/>
            <person name="Kohler A."/>
            <person name="Barry K."/>
            <person name="LaButti K."/>
            <person name="Morin E."/>
            <person name="Salamov A."/>
            <person name="Lipzen A."/>
            <person name="Mereny Z."/>
            <person name="Hegedus B."/>
            <person name="Baldrian P."/>
            <person name="Stursova M."/>
            <person name="Weitz H."/>
            <person name="Taylor A."/>
            <person name="Grigoriev I.V."/>
            <person name="Nagy L.G."/>
            <person name="Martin F."/>
            <person name="Kauserud H."/>
        </authorList>
    </citation>
    <scope>NUCLEOTIDE SEQUENCE</scope>
    <source>
        <strain evidence="1">CBHHK173m</strain>
    </source>
</reference>
<protein>
    <submittedName>
        <fullName evidence="1">Uncharacterized protein</fullName>
    </submittedName>
</protein>
<comment type="caution">
    <text evidence="1">The sequence shown here is derived from an EMBL/GenBank/DDBJ whole genome shotgun (WGS) entry which is preliminary data.</text>
</comment>
<proteinExistence type="predicted"/>
<organism evidence="1 2">
    <name type="scientific">Mycena belliarum</name>
    <dbReference type="NCBI Taxonomy" id="1033014"/>
    <lineage>
        <taxon>Eukaryota</taxon>
        <taxon>Fungi</taxon>
        <taxon>Dikarya</taxon>
        <taxon>Basidiomycota</taxon>
        <taxon>Agaricomycotina</taxon>
        <taxon>Agaricomycetes</taxon>
        <taxon>Agaricomycetidae</taxon>
        <taxon>Agaricales</taxon>
        <taxon>Marasmiineae</taxon>
        <taxon>Mycenaceae</taxon>
        <taxon>Mycena</taxon>
    </lineage>
</organism>
<dbReference type="EMBL" id="JARJCN010000135">
    <property type="protein sequence ID" value="KAJ7070240.1"/>
    <property type="molecule type" value="Genomic_DNA"/>
</dbReference>
<keyword evidence="2" id="KW-1185">Reference proteome</keyword>
<sequence>MAQSNISGPTGTRTSYTLDLDNTMAFPDYGHIPVHPPAPDERWVIVAEVISDPTPRPGTTGVGFTVKDKYGDPFLVTFFTPTAARDVLPYKVGRMICLENACMSDFYQKLGCFVRDKSRAYMLPCSLAELRHLSAGLRSRALALLSLQDALLHDGGPHHNLSAIQLCLILTQDCQRRDWNNTHRKDCRALEALIIWNRTEWW</sequence>
<dbReference type="CDD" id="cd03524">
    <property type="entry name" value="RPA2_OBF_family"/>
    <property type="match status" value="1"/>
</dbReference>
<dbReference type="Proteomes" id="UP001222325">
    <property type="component" value="Unassembled WGS sequence"/>
</dbReference>
<evidence type="ECO:0000313" key="2">
    <source>
        <dbReference type="Proteomes" id="UP001222325"/>
    </source>
</evidence>
<accession>A0AAD6TM26</accession>
<evidence type="ECO:0000313" key="1">
    <source>
        <dbReference type="EMBL" id="KAJ7070240.1"/>
    </source>
</evidence>
<gene>
    <name evidence="1" type="ORF">B0H15DRAFT_957841</name>
</gene>